<dbReference type="EMBL" id="CAJVPZ010050429">
    <property type="protein sequence ID" value="CAG8777563.1"/>
    <property type="molecule type" value="Genomic_DNA"/>
</dbReference>
<dbReference type="Gene3D" id="1.25.40.10">
    <property type="entry name" value="Tetratricopeptide repeat domain"/>
    <property type="match status" value="1"/>
</dbReference>
<accession>A0A9N9P0S9</accession>
<comment type="caution">
    <text evidence="1">The sequence shown here is derived from an EMBL/GenBank/DDBJ whole genome shotgun (WGS) entry which is preliminary data.</text>
</comment>
<sequence length="42" mass="4969">SKQLRTLGYNYQHSNSFKKDEKKSFEYYIKAAKLGNLNVINE</sequence>
<name>A0A9N9P0S9_9GLOM</name>
<evidence type="ECO:0000313" key="2">
    <source>
        <dbReference type="Proteomes" id="UP000789396"/>
    </source>
</evidence>
<dbReference type="Proteomes" id="UP000789396">
    <property type="component" value="Unassembled WGS sequence"/>
</dbReference>
<feature type="non-terminal residue" evidence="1">
    <location>
        <position position="42"/>
    </location>
</feature>
<evidence type="ECO:0000313" key="1">
    <source>
        <dbReference type="EMBL" id="CAG8777563.1"/>
    </source>
</evidence>
<feature type="non-terminal residue" evidence="1">
    <location>
        <position position="1"/>
    </location>
</feature>
<keyword evidence="2" id="KW-1185">Reference proteome</keyword>
<dbReference type="InterPro" id="IPR011990">
    <property type="entry name" value="TPR-like_helical_dom_sf"/>
</dbReference>
<reference evidence="1" key="1">
    <citation type="submission" date="2021-06" db="EMBL/GenBank/DDBJ databases">
        <authorList>
            <person name="Kallberg Y."/>
            <person name="Tangrot J."/>
            <person name="Rosling A."/>
        </authorList>
    </citation>
    <scope>NUCLEOTIDE SEQUENCE</scope>
    <source>
        <strain evidence="1">IN212</strain>
    </source>
</reference>
<gene>
    <name evidence="1" type="ORF">RFULGI_LOCUS15541</name>
</gene>
<dbReference type="OrthoDB" id="10373031at2759"/>
<dbReference type="AlphaFoldDB" id="A0A9N9P0S9"/>
<protein>
    <submittedName>
        <fullName evidence="1">2809_t:CDS:1</fullName>
    </submittedName>
</protein>
<organism evidence="1 2">
    <name type="scientific">Racocetra fulgida</name>
    <dbReference type="NCBI Taxonomy" id="60492"/>
    <lineage>
        <taxon>Eukaryota</taxon>
        <taxon>Fungi</taxon>
        <taxon>Fungi incertae sedis</taxon>
        <taxon>Mucoromycota</taxon>
        <taxon>Glomeromycotina</taxon>
        <taxon>Glomeromycetes</taxon>
        <taxon>Diversisporales</taxon>
        <taxon>Gigasporaceae</taxon>
        <taxon>Racocetra</taxon>
    </lineage>
</organism>
<proteinExistence type="predicted"/>
<dbReference type="SUPFAM" id="SSF81901">
    <property type="entry name" value="HCP-like"/>
    <property type="match status" value="1"/>
</dbReference>